<feature type="signal peptide" evidence="1">
    <location>
        <begin position="1"/>
        <end position="20"/>
    </location>
</feature>
<dbReference type="InterPro" id="IPR030395">
    <property type="entry name" value="GP_PDE_dom"/>
</dbReference>
<dbReference type="RefSeq" id="WP_190311931.1">
    <property type="nucleotide sequence ID" value="NZ_JACNYL010000001.1"/>
</dbReference>
<gene>
    <name evidence="3" type="ORF">H8B21_00970</name>
</gene>
<dbReference type="SUPFAM" id="SSF51695">
    <property type="entry name" value="PLC-like phosphodiesterases"/>
    <property type="match status" value="1"/>
</dbReference>
<dbReference type="EMBL" id="JACNYL010000001">
    <property type="protein sequence ID" value="MBD1420130.1"/>
    <property type="molecule type" value="Genomic_DNA"/>
</dbReference>
<accession>A0ABR7XLT4</accession>
<dbReference type="Gene3D" id="3.20.20.190">
    <property type="entry name" value="Phosphatidylinositol (PI) phosphodiesterase"/>
    <property type="match status" value="1"/>
</dbReference>
<evidence type="ECO:0000313" key="4">
    <source>
        <dbReference type="Proteomes" id="UP000651112"/>
    </source>
</evidence>
<dbReference type="PANTHER" id="PTHR46211:SF1">
    <property type="entry name" value="GLYCEROPHOSPHODIESTER PHOSPHODIESTERASE, CYTOPLASMIC"/>
    <property type="match status" value="1"/>
</dbReference>
<dbReference type="Pfam" id="PF03009">
    <property type="entry name" value="GDPD"/>
    <property type="match status" value="1"/>
</dbReference>
<name>A0ABR7XLT4_9SPHI</name>
<feature type="chain" id="PRO_5046855529" evidence="1">
    <location>
        <begin position="21"/>
        <end position="258"/>
    </location>
</feature>
<reference evidence="3 4" key="1">
    <citation type="submission" date="2020-08" db="EMBL/GenBank/DDBJ databases">
        <title>Sphingobacterium sp. DN00404 isolated from aquaculture water.</title>
        <authorList>
            <person name="Zhang M."/>
        </authorList>
    </citation>
    <scope>NUCLEOTIDE SEQUENCE [LARGE SCALE GENOMIC DNA]</scope>
    <source>
        <strain evidence="3 4">KCTC 42746</strain>
    </source>
</reference>
<keyword evidence="4" id="KW-1185">Reference proteome</keyword>
<dbReference type="InterPro" id="IPR017946">
    <property type="entry name" value="PLC-like_Pdiesterase_TIM-brl"/>
</dbReference>
<keyword evidence="1" id="KW-0732">Signal</keyword>
<protein>
    <submittedName>
        <fullName evidence="3">Glycerophosphodiester phosphodiesterase</fullName>
    </submittedName>
</protein>
<dbReference type="PANTHER" id="PTHR46211">
    <property type="entry name" value="GLYCEROPHOSPHORYL DIESTER PHOSPHODIESTERASE"/>
    <property type="match status" value="1"/>
</dbReference>
<evidence type="ECO:0000256" key="1">
    <source>
        <dbReference type="SAM" id="SignalP"/>
    </source>
</evidence>
<dbReference type="Proteomes" id="UP000651112">
    <property type="component" value="Unassembled WGS sequence"/>
</dbReference>
<dbReference type="PROSITE" id="PS51704">
    <property type="entry name" value="GP_PDE"/>
    <property type="match status" value="1"/>
</dbReference>
<evidence type="ECO:0000259" key="2">
    <source>
        <dbReference type="PROSITE" id="PS51704"/>
    </source>
</evidence>
<organism evidence="3 4">
    <name type="scientific">Sphingobacterium chuzhouense</name>
    <dbReference type="NCBI Taxonomy" id="1742264"/>
    <lineage>
        <taxon>Bacteria</taxon>
        <taxon>Pseudomonadati</taxon>
        <taxon>Bacteroidota</taxon>
        <taxon>Sphingobacteriia</taxon>
        <taxon>Sphingobacteriales</taxon>
        <taxon>Sphingobacteriaceae</taxon>
        <taxon>Sphingobacterium</taxon>
    </lineage>
</organism>
<sequence>MRKIIFNFFLMFFVANLATAQTKNLTIAHRGAWDAPKIPENSIASLNKAIVLGCKGSEFDVWMTKDSMLVVHHDPDIAGIFIENSNWSELKKIKLSDGKRIPTLKEYLKAGKRHKSTQLILEFKMSKISPERTRLVGEKCVEMVKQLQATSYVDYISFDYEACKRVIELDPDAKVSYVNWKHDREPEQMKADGFYAVDYHFKVFKENPGLIQRFKDQGIKLNTWTVNDPKDMKWFIQQGFDYITTDKAEELIKLTETL</sequence>
<proteinExistence type="predicted"/>
<comment type="caution">
    <text evidence="3">The sequence shown here is derived from an EMBL/GenBank/DDBJ whole genome shotgun (WGS) entry which is preliminary data.</text>
</comment>
<dbReference type="PROSITE" id="PS50007">
    <property type="entry name" value="PIPLC_X_DOMAIN"/>
    <property type="match status" value="1"/>
</dbReference>
<feature type="domain" description="GP-PDE" evidence="2">
    <location>
        <begin position="24"/>
        <end position="255"/>
    </location>
</feature>
<evidence type="ECO:0000313" key="3">
    <source>
        <dbReference type="EMBL" id="MBD1420130.1"/>
    </source>
</evidence>